<comment type="similarity">
    <text evidence="2">Belongs to the protein-tyrosine phosphatase family. Non-receptor class dual specificity subfamily.</text>
</comment>
<feature type="domain" description="Tyrosine-protein phosphatase" evidence="13">
    <location>
        <begin position="57"/>
        <end position="204"/>
    </location>
</feature>
<dbReference type="AlphaFoldDB" id="A0A833VI45"/>
<evidence type="ECO:0000256" key="2">
    <source>
        <dbReference type="ARBA" id="ARBA00008601"/>
    </source>
</evidence>
<name>A0A833VI45_9POAL</name>
<comment type="pathway">
    <text evidence="9">Phospholipid metabolism; phosphatidylglycerol biosynthesis; phosphatidylglycerol from CDP-diacylglycerol: step 2/2.</text>
</comment>
<evidence type="ECO:0000259" key="14">
    <source>
        <dbReference type="PROSITE" id="PS50056"/>
    </source>
</evidence>
<dbReference type="PROSITE" id="PS50056">
    <property type="entry name" value="TYR_PHOSPHATASE_2"/>
    <property type="match status" value="1"/>
</dbReference>
<comment type="function">
    <text evidence="12">Exhibits phosphatidylglycerophosphate phosphatase activity. Involved in root growth and columella cells organization. May possess protein phosphatase activity.</text>
</comment>
<comment type="caution">
    <text evidence="15">The sequence shown here is derived from an EMBL/GenBank/DDBJ whole genome shotgun (WGS) entry which is preliminary data.</text>
</comment>
<evidence type="ECO:0000256" key="4">
    <source>
        <dbReference type="ARBA" id="ARBA00022801"/>
    </source>
</evidence>
<dbReference type="InterPro" id="IPR016130">
    <property type="entry name" value="Tyr_Pase_AS"/>
</dbReference>
<evidence type="ECO:0000256" key="8">
    <source>
        <dbReference type="ARBA" id="ARBA00023264"/>
    </source>
</evidence>
<dbReference type="PANTHER" id="PTHR46274">
    <property type="entry name" value="PHOSPHATIDYLINOSITOL PHOSPHATASE"/>
    <property type="match status" value="1"/>
</dbReference>
<dbReference type="SUPFAM" id="SSF52799">
    <property type="entry name" value="(Phosphotyrosine protein) phosphatases II"/>
    <property type="match status" value="1"/>
</dbReference>
<evidence type="ECO:0000256" key="7">
    <source>
        <dbReference type="ARBA" id="ARBA00023209"/>
    </source>
</evidence>
<organism evidence="15 16">
    <name type="scientific">Carex littledalei</name>
    <dbReference type="NCBI Taxonomy" id="544730"/>
    <lineage>
        <taxon>Eukaryota</taxon>
        <taxon>Viridiplantae</taxon>
        <taxon>Streptophyta</taxon>
        <taxon>Embryophyta</taxon>
        <taxon>Tracheophyta</taxon>
        <taxon>Spermatophyta</taxon>
        <taxon>Magnoliopsida</taxon>
        <taxon>Liliopsida</taxon>
        <taxon>Poales</taxon>
        <taxon>Cyperaceae</taxon>
        <taxon>Cyperoideae</taxon>
        <taxon>Cariceae</taxon>
        <taxon>Carex</taxon>
        <taxon>Carex subgen. Euthyceras</taxon>
    </lineage>
</organism>
<feature type="domain" description="Tyrosine specific protein phosphatases" evidence="14">
    <location>
        <begin position="125"/>
        <end position="193"/>
    </location>
</feature>
<sequence length="294" mass="32860">MKIVELGEDGCEIESSGGEVVSGKAKKVFVLAGARLLFYPTLLYNVVRNKAQAEFRWWDEVDPNILLGAVPFPSDVARLKMLGVQGVVTLNEPYETLVPSQLYQAHGMDHLVLPTRDYLFAPSFGNICRAVDFIYRNAISGKKTYVHCKAGRGRSTTIVLCYLVKYKNMTPEEAFEHVRLIRPRVLLARSQWKAVRDFSKQIQLPSQAVDSLTDDAVLVQDFSKQIQLLPSQAGDSLSDDAILVTKEDLEGYRDLSDSHRRPMIAMLACLFTSFRVSSTGPHLVRDPLPEVPAC</sequence>
<dbReference type="InterPro" id="IPR029021">
    <property type="entry name" value="Prot-tyrosine_phosphatase-like"/>
</dbReference>
<evidence type="ECO:0000256" key="5">
    <source>
        <dbReference type="ARBA" id="ARBA00022912"/>
    </source>
</evidence>
<accession>A0A833VI45</accession>
<dbReference type="GO" id="GO:0008654">
    <property type="term" value="P:phospholipid biosynthetic process"/>
    <property type="evidence" value="ECO:0007669"/>
    <property type="project" value="UniProtKB-KW"/>
</dbReference>
<evidence type="ECO:0000313" key="15">
    <source>
        <dbReference type="EMBL" id="KAF3341532.1"/>
    </source>
</evidence>
<evidence type="ECO:0000256" key="11">
    <source>
        <dbReference type="ARBA" id="ARBA00050944"/>
    </source>
</evidence>
<evidence type="ECO:0000256" key="1">
    <source>
        <dbReference type="ARBA" id="ARBA00005189"/>
    </source>
</evidence>
<keyword evidence="7" id="KW-0594">Phospholipid biosynthesis</keyword>
<dbReference type="Proteomes" id="UP000623129">
    <property type="component" value="Unassembled WGS sequence"/>
</dbReference>
<evidence type="ECO:0000256" key="10">
    <source>
        <dbReference type="ARBA" id="ARBA00024224"/>
    </source>
</evidence>
<reference evidence="15" key="1">
    <citation type="submission" date="2020-01" db="EMBL/GenBank/DDBJ databases">
        <title>Genome sequence of Kobresia littledalei, the first chromosome-level genome in the family Cyperaceae.</title>
        <authorList>
            <person name="Qu G."/>
        </authorList>
    </citation>
    <scope>NUCLEOTIDE SEQUENCE</scope>
    <source>
        <strain evidence="15">C.B.Clarke</strain>
        <tissue evidence="15">Leaf</tissue>
    </source>
</reference>
<evidence type="ECO:0000256" key="9">
    <source>
        <dbReference type="ARBA" id="ARBA00024192"/>
    </source>
</evidence>
<dbReference type="InterPro" id="IPR000387">
    <property type="entry name" value="Tyr_Pase_dom"/>
</dbReference>
<dbReference type="GO" id="GO:0008962">
    <property type="term" value="F:phosphatidylglycerophosphatase activity"/>
    <property type="evidence" value="ECO:0007669"/>
    <property type="project" value="UniProtKB-EC"/>
</dbReference>
<evidence type="ECO:0000256" key="12">
    <source>
        <dbReference type="ARBA" id="ARBA00053902"/>
    </source>
</evidence>
<dbReference type="InterPro" id="IPR000340">
    <property type="entry name" value="Dual-sp_phosphatase_cat-dom"/>
</dbReference>
<keyword evidence="4" id="KW-0378">Hydrolase</keyword>
<dbReference type="EC" id="3.1.3.27" evidence="10"/>
<dbReference type="PANTHER" id="PTHR46274:SF6">
    <property type="entry name" value="TYR_PHOSPHATASE_2 DOMAIN-CONTAINING PROTEIN"/>
    <property type="match status" value="1"/>
</dbReference>
<dbReference type="GO" id="GO:0048364">
    <property type="term" value="P:root development"/>
    <property type="evidence" value="ECO:0007669"/>
    <property type="project" value="UniProtKB-ARBA"/>
</dbReference>
<dbReference type="FunFam" id="3.90.190.10:FF:000051">
    <property type="entry name" value="Dual specificity phosphatase domain protein"/>
    <property type="match status" value="1"/>
</dbReference>
<keyword evidence="8" id="KW-1208">Phospholipid metabolism</keyword>
<dbReference type="InterPro" id="IPR020422">
    <property type="entry name" value="TYR_PHOSPHATASE_DUAL_dom"/>
</dbReference>
<dbReference type="InterPro" id="IPR044596">
    <property type="entry name" value="PTPMT1-like"/>
</dbReference>
<keyword evidence="5" id="KW-0904">Protein phosphatase</keyword>
<comment type="catalytic activity">
    <reaction evidence="11">
        <text>a 1,2-diacyl-sn-glycero-3-phospho-(1'-sn-glycero-3'-phosphate) + H2O = a 1,2-diacyl-sn-glycero-3-phospho-(1'-sn-glycerol) + phosphate</text>
        <dbReference type="Rhea" id="RHEA:33751"/>
        <dbReference type="ChEBI" id="CHEBI:15377"/>
        <dbReference type="ChEBI" id="CHEBI:43474"/>
        <dbReference type="ChEBI" id="CHEBI:60110"/>
        <dbReference type="ChEBI" id="CHEBI:64716"/>
        <dbReference type="EC" id="3.1.3.27"/>
    </reaction>
    <physiologicalReaction direction="left-to-right" evidence="11">
        <dbReference type="Rhea" id="RHEA:33752"/>
    </physiologicalReaction>
</comment>
<proteinExistence type="inferred from homology"/>
<comment type="pathway">
    <text evidence="1">Lipid metabolism.</text>
</comment>
<dbReference type="SMART" id="SM00195">
    <property type="entry name" value="DSPc"/>
    <property type="match status" value="1"/>
</dbReference>
<dbReference type="GO" id="GO:0004721">
    <property type="term" value="F:phosphoprotein phosphatase activity"/>
    <property type="evidence" value="ECO:0007669"/>
    <property type="project" value="UniProtKB-KW"/>
</dbReference>
<evidence type="ECO:0000256" key="6">
    <source>
        <dbReference type="ARBA" id="ARBA00023098"/>
    </source>
</evidence>
<gene>
    <name evidence="15" type="ORF">FCM35_KLT00170</name>
</gene>
<dbReference type="Pfam" id="PF00782">
    <property type="entry name" value="DSPc"/>
    <property type="match status" value="1"/>
</dbReference>
<dbReference type="EMBL" id="SWLB01000001">
    <property type="protein sequence ID" value="KAF3341532.1"/>
    <property type="molecule type" value="Genomic_DNA"/>
</dbReference>
<dbReference type="Gene3D" id="3.90.190.10">
    <property type="entry name" value="Protein tyrosine phosphatase superfamily"/>
    <property type="match status" value="1"/>
</dbReference>
<dbReference type="OrthoDB" id="273181at2759"/>
<evidence type="ECO:0000313" key="16">
    <source>
        <dbReference type="Proteomes" id="UP000623129"/>
    </source>
</evidence>
<keyword evidence="3" id="KW-0444">Lipid biosynthesis</keyword>
<evidence type="ECO:0000256" key="3">
    <source>
        <dbReference type="ARBA" id="ARBA00022516"/>
    </source>
</evidence>
<keyword evidence="16" id="KW-1185">Reference proteome</keyword>
<evidence type="ECO:0000259" key="13">
    <source>
        <dbReference type="PROSITE" id="PS50054"/>
    </source>
</evidence>
<keyword evidence="6" id="KW-0443">Lipid metabolism</keyword>
<dbReference type="PROSITE" id="PS00383">
    <property type="entry name" value="TYR_PHOSPHATASE_1"/>
    <property type="match status" value="1"/>
</dbReference>
<dbReference type="CDD" id="cd14524">
    <property type="entry name" value="PTPMT1"/>
    <property type="match status" value="1"/>
</dbReference>
<protein>
    <recommendedName>
        <fullName evidence="10">phosphatidylglycerophosphatase</fullName>
        <ecNumber evidence="10">3.1.3.27</ecNumber>
    </recommendedName>
</protein>
<dbReference type="PROSITE" id="PS50054">
    <property type="entry name" value="TYR_PHOSPHATASE_DUAL"/>
    <property type="match status" value="1"/>
</dbReference>